<evidence type="ECO:0000313" key="2">
    <source>
        <dbReference type="EMBL" id="AKK07627.1"/>
    </source>
</evidence>
<protein>
    <submittedName>
        <fullName evidence="2">Selenocysteine lyase</fullName>
    </submittedName>
</protein>
<dbReference type="OrthoDB" id="7592443at2"/>
<dbReference type="Gene3D" id="3.40.640.10">
    <property type="entry name" value="Type I PLP-dependent aspartate aminotransferase-like (Major domain)"/>
    <property type="match status" value="1"/>
</dbReference>
<accession>A0A0G3H912</accession>
<dbReference type="PANTHER" id="PTHR43586:SF21">
    <property type="entry name" value="PYRIDOXAL PHOSPHATE (PLP)-DEPENDENT ASPARTATE AMINOTRANSFERASE SUPERFAMILY"/>
    <property type="match status" value="1"/>
</dbReference>
<gene>
    <name evidence="2" type="ORF">CTEST_00785</name>
</gene>
<dbReference type="AlphaFoldDB" id="A0A0G3H912"/>
<dbReference type="STRING" id="136857.CTEST_00785"/>
<dbReference type="PATRIC" id="fig|136857.5.peg.157"/>
<dbReference type="GO" id="GO:0016829">
    <property type="term" value="F:lyase activity"/>
    <property type="evidence" value="ECO:0007669"/>
    <property type="project" value="UniProtKB-KW"/>
</dbReference>
<dbReference type="EMBL" id="CP011545">
    <property type="protein sequence ID" value="AKK07627.1"/>
    <property type="molecule type" value="Genomic_DNA"/>
</dbReference>
<reference evidence="2 3" key="1">
    <citation type="journal article" date="2015" name="Genome Announc.">
        <title>Complete Genome Sequence of the Type Strain Corynebacterium testudinoris DSM 44614, Recovered from Necrotic Lesions in the Mouth of a Tortoise.</title>
        <authorList>
            <person name="Ruckert C."/>
            <person name="Kriete M."/>
            <person name="Jaenicke S."/>
            <person name="Winkler A."/>
            <person name="Tauch A."/>
        </authorList>
    </citation>
    <scope>NUCLEOTIDE SEQUENCE [LARGE SCALE GENOMIC DNA]</scope>
    <source>
        <strain evidence="2 3">DSM 44614</strain>
    </source>
</reference>
<dbReference type="Pfam" id="PF00266">
    <property type="entry name" value="Aminotran_5"/>
    <property type="match status" value="1"/>
</dbReference>
<evidence type="ECO:0000313" key="3">
    <source>
        <dbReference type="Proteomes" id="UP000035540"/>
    </source>
</evidence>
<evidence type="ECO:0000259" key="1">
    <source>
        <dbReference type="Pfam" id="PF00266"/>
    </source>
</evidence>
<organism evidence="2 3">
    <name type="scientific">Corynebacterium testudinoris</name>
    <dbReference type="NCBI Taxonomy" id="136857"/>
    <lineage>
        <taxon>Bacteria</taxon>
        <taxon>Bacillati</taxon>
        <taxon>Actinomycetota</taxon>
        <taxon>Actinomycetes</taxon>
        <taxon>Mycobacteriales</taxon>
        <taxon>Corynebacteriaceae</taxon>
        <taxon>Corynebacterium</taxon>
    </lineage>
</organism>
<keyword evidence="3" id="KW-1185">Reference proteome</keyword>
<dbReference type="Proteomes" id="UP000035540">
    <property type="component" value="Chromosome"/>
</dbReference>
<feature type="domain" description="Aminotransferase class V" evidence="1">
    <location>
        <begin position="62"/>
        <end position="220"/>
    </location>
</feature>
<dbReference type="InterPro" id="IPR000192">
    <property type="entry name" value="Aminotrans_V_dom"/>
</dbReference>
<reference evidence="3" key="2">
    <citation type="submission" date="2015-05" db="EMBL/GenBank/DDBJ databases">
        <title>Complete genome sequence of Corynebacterium testudinoris DSM 44614, recovered from necrotic lesions in the mouth of a tortoise.</title>
        <authorList>
            <person name="Ruckert C."/>
            <person name="Albersmeier A."/>
            <person name="Winkler A."/>
            <person name="Tauch A."/>
        </authorList>
    </citation>
    <scope>NUCLEOTIDE SEQUENCE [LARGE SCALE GENOMIC DNA]</scope>
    <source>
        <strain evidence="3">DSM 44614</strain>
    </source>
</reference>
<dbReference type="KEGG" id="cted:CTEST_00785"/>
<dbReference type="SUPFAM" id="SSF53383">
    <property type="entry name" value="PLP-dependent transferases"/>
    <property type="match status" value="1"/>
</dbReference>
<keyword evidence="2" id="KW-0456">Lyase</keyword>
<dbReference type="InterPro" id="IPR015422">
    <property type="entry name" value="PyrdxlP-dep_Trfase_small"/>
</dbReference>
<name>A0A0G3H912_9CORY</name>
<dbReference type="InterPro" id="IPR015424">
    <property type="entry name" value="PyrdxlP-dep_Trfase"/>
</dbReference>
<sequence length="390" mass="41985">MVYDVASVRGLYTSLGDGWTYLNAHDCPQIPERVSASVARSFRQSSRVAADDGTVRVVGDMLLDVARTAVAEFCDAEASQVVLGPNLQALYGQLARAMQPMFRYSSSIVLSRLDAPERNAVFETLTEDVRWAQPDLGTGSLPSWQFRELVDGSTRLVTLSAAQSYLGTVAPVADIVDTVRSRSRAWVVVDASAFAPYRSVDLEGWGADIVALDVAEMGGPQMAALVFRDPAMFRRIDPLVEQDLVPGLAGGVPAVIDHLAGLVEGFGHRHRQVADSLQQMHFYLQGLMDDLITMIGTHHSVHLVGISGEAGDGGLGERIPRLSFAVRGVPATTVCQRLSDNGIITTVLPDMEVFDEMGVDEVGGAVTVSLGPFNTRHDIEHLTRVVASLA</sequence>
<dbReference type="PANTHER" id="PTHR43586">
    <property type="entry name" value="CYSTEINE DESULFURASE"/>
    <property type="match status" value="1"/>
</dbReference>
<proteinExistence type="predicted"/>
<dbReference type="Gene3D" id="3.90.1150.10">
    <property type="entry name" value="Aspartate Aminotransferase, domain 1"/>
    <property type="match status" value="1"/>
</dbReference>
<dbReference type="InterPro" id="IPR015421">
    <property type="entry name" value="PyrdxlP-dep_Trfase_major"/>
</dbReference>